<feature type="domain" description="Teneurin-like YD-shell" evidence="4">
    <location>
        <begin position="4"/>
        <end position="380"/>
    </location>
</feature>
<dbReference type="EMBL" id="BPLR01010366">
    <property type="protein sequence ID" value="GIY38868.1"/>
    <property type="molecule type" value="Genomic_DNA"/>
</dbReference>
<sequence length="399" mass="46736">MMMLQSFTTPSNFKTVFDYHGSTGLLRSKEDSTGRSYLYNFDEYGRLTEAISPSGQVIRLEYNLSLKRCFCYHYKRRQRSSFVAHKRIRRHHEDCLCRGTLRYHVERYEVRGSTEERITQHPDGSLSIIQRDSSKLDVETVPNPVLSNSNPVSGEMFPVPSRMRMAFSDDNVQYLEWHYFVHADGKNGNRRITRVGRKFKRNAELIFSVVFDRDQNSEIIYDRHQVPLVTATYDVMARTVQWQSPQNITPVRVEFDQFGRLTKWVRGHLTRNYDFDMQGRLVEVRHSDSNGIMYKYDKKMVDMPSELILPSGSRYLLQYHTAGGLHTIITPNGHKHEVAMQTSLGFYKLLYLSPGSKSPFVMHFNDHGQLIAKMYPDHTGRGGIRVRLQWKNQVRVLWY</sequence>
<dbReference type="PANTHER" id="PTHR11219:SF72">
    <property type="entry name" value="TENEURIN-M"/>
    <property type="match status" value="1"/>
</dbReference>
<name>A0AAV4T4P3_CAEEX</name>
<evidence type="ECO:0000313" key="6">
    <source>
        <dbReference type="Proteomes" id="UP001054945"/>
    </source>
</evidence>
<dbReference type="GO" id="GO:0008045">
    <property type="term" value="P:motor neuron axon guidance"/>
    <property type="evidence" value="ECO:0007669"/>
    <property type="project" value="TreeGrafter"/>
</dbReference>
<evidence type="ECO:0000256" key="1">
    <source>
        <dbReference type="ARBA" id="ARBA00022536"/>
    </source>
</evidence>
<dbReference type="Pfam" id="PF25023">
    <property type="entry name" value="TEN_YD-shell"/>
    <property type="match status" value="1"/>
</dbReference>
<evidence type="ECO:0000259" key="4">
    <source>
        <dbReference type="Pfam" id="PF25023"/>
    </source>
</evidence>
<evidence type="ECO:0000256" key="3">
    <source>
        <dbReference type="ARBA" id="ARBA00023157"/>
    </source>
</evidence>
<reference evidence="5 6" key="1">
    <citation type="submission" date="2021-06" db="EMBL/GenBank/DDBJ databases">
        <title>Caerostris extrusa draft genome.</title>
        <authorList>
            <person name="Kono N."/>
            <person name="Arakawa K."/>
        </authorList>
    </citation>
    <scope>NUCLEOTIDE SEQUENCE [LARGE SCALE GENOMIC DNA]</scope>
</reference>
<accession>A0AAV4T4P3</accession>
<dbReference type="PANTHER" id="PTHR11219">
    <property type="entry name" value="TENEURIN AND N-ACETYLGLUCOSAMINE-1-PHOSPHODIESTER ALPHA-N-ACETYLGLUCOSAMINIDASE"/>
    <property type="match status" value="1"/>
</dbReference>
<protein>
    <submittedName>
        <fullName evidence="5">Teneurin-m</fullName>
    </submittedName>
</protein>
<keyword evidence="6" id="KW-1185">Reference proteome</keyword>
<evidence type="ECO:0000313" key="5">
    <source>
        <dbReference type="EMBL" id="GIY38868.1"/>
    </source>
</evidence>
<dbReference type="Proteomes" id="UP001054945">
    <property type="component" value="Unassembled WGS sequence"/>
</dbReference>
<proteinExistence type="predicted"/>
<keyword evidence="3" id="KW-1015">Disulfide bond</keyword>
<dbReference type="InterPro" id="IPR051216">
    <property type="entry name" value="Teneurin"/>
</dbReference>
<gene>
    <name evidence="5" type="primary">Ten-m</name>
    <name evidence="5" type="ORF">CEXT_423581</name>
</gene>
<evidence type="ECO:0000256" key="2">
    <source>
        <dbReference type="ARBA" id="ARBA00022737"/>
    </source>
</evidence>
<dbReference type="InterPro" id="IPR056823">
    <property type="entry name" value="TEN-like_YD-shell"/>
</dbReference>
<organism evidence="5 6">
    <name type="scientific">Caerostris extrusa</name>
    <name type="common">Bark spider</name>
    <name type="synonym">Caerostris bankana</name>
    <dbReference type="NCBI Taxonomy" id="172846"/>
    <lineage>
        <taxon>Eukaryota</taxon>
        <taxon>Metazoa</taxon>
        <taxon>Ecdysozoa</taxon>
        <taxon>Arthropoda</taxon>
        <taxon>Chelicerata</taxon>
        <taxon>Arachnida</taxon>
        <taxon>Araneae</taxon>
        <taxon>Araneomorphae</taxon>
        <taxon>Entelegynae</taxon>
        <taxon>Araneoidea</taxon>
        <taxon>Araneidae</taxon>
        <taxon>Caerostris</taxon>
    </lineage>
</organism>
<comment type="caution">
    <text evidence="5">The sequence shown here is derived from an EMBL/GenBank/DDBJ whole genome shotgun (WGS) entry which is preliminary data.</text>
</comment>
<dbReference type="AlphaFoldDB" id="A0AAV4T4P3"/>
<keyword evidence="2" id="KW-0677">Repeat</keyword>
<keyword evidence="1" id="KW-0245">EGF-like domain</keyword>